<accession>W4L1I3</accession>
<evidence type="ECO:0000259" key="2">
    <source>
        <dbReference type="Pfam" id="PF03070"/>
    </source>
</evidence>
<dbReference type="HOGENOM" id="CLU_2445765_0_0_7"/>
<organism evidence="3 4">
    <name type="scientific">Candidatus Entotheonella gemina</name>
    <dbReference type="NCBI Taxonomy" id="1429439"/>
    <lineage>
        <taxon>Bacteria</taxon>
        <taxon>Pseudomonadati</taxon>
        <taxon>Nitrospinota/Tectimicrobiota group</taxon>
        <taxon>Candidatus Tectimicrobiota</taxon>
        <taxon>Candidatus Entotheonellia</taxon>
        <taxon>Candidatus Entotheonellales</taxon>
        <taxon>Candidatus Entotheonellaceae</taxon>
        <taxon>Candidatus Entotheonella</taxon>
    </lineage>
</organism>
<dbReference type="Gene3D" id="1.20.910.10">
    <property type="entry name" value="Heme oxygenase-like"/>
    <property type="match status" value="1"/>
</dbReference>
<evidence type="ECO:0000256" key="1">
    <source>
        <dbReference type="ARBA" id="ARBA00023002"/>
    </source>
</evidence>
<dbReference type="InterPro" id="IPR004305">
    <property type="entry name" value="Thiaminase-2/PQQC"/>
</dbReference>
<protein>
    <recommendedName>
        <fullName evidence="2">Thiaminase-2/PQQC domain-containing protein</fullName>
    </recommendedName>
</protein>
<sequence>MTTTQTFVDHLREARDATHSKNHPYIDKWAKGELTRKQMGYYTVMHYHFVTEYLKWLAYIWAHCPVDEVRLNILENLSEEEDVRDRHMDM</sequence>
<proteinExistence type="predicted"/>
<feature type="domain" description="Thiaminase-2/PQQC" evidence="2">
    <location>
        <begin position="14"/>
        <end position="77"/>
    </location>
</feature>
<dbReference type="InterPro" id="IPR016084">
    <property type="entry name" value="Haem_Oase-like_multi-hlx"/>
</dbReference>
<dbReference type="EMBL" id="AZHX01003263">
    <property type="protein sequence ID" value="ETW91933.1"/>
    <property type="molecule type" value="Genomic_DNA"/>
</dbReference>
<dbReference type="InterPro" id="IPR039068">
    <property type="entry name" value="PqqC-like"/>
</dbReference>
<dbReference type="SUPFAM" id="SSF48613">
    <property type="entry name" value="Heme oxygenase-like"/>
    <property type="match status" value="1"/>
</dbReference>
<feature type="non-terminal residue" evidence="3">
    <location>
        <position position="90"/>
    </location>
</feature>
<gene>
    <name evidence="3" type="ORF">ETSY2_55385</name>
</gene>
<name>W4L1I3_9BACT</name>
<dbReference type="AlphaFoldDB" id="W4L1I3"/>
<reference evidence="3 4" key="1">
    <citation type="journal article" date="2014" name="Nature">
        <title>An environmental bacterial taxon with a large and distinct metabolic repertoire.</title>
        <authorList>
            <person name="Wilson M.C."/>
            <person name="Mori T."/>
            <person name="Ruckert C."/>
            <person name="Uria A.R."/>
            <person name="Helf M.J."/>
            <person name="Takada K."/>
            <person name="Gernert C."/>
            <person name="Steffens U.A."/>
            <person name="Heycke N."/>
            <person name="Schmitt S."/>
            <person name="Rinke C."/>
            <person name="Helfrich E.J."/>
            <person name="Brachmann A.O."/>
            <person name="Gurgui C."/>
            <person name="Wakimoto T."/>
            <person name="Kracht M."/>
            <person name="Crusemann M."/>
            <person name="Hentschel U."/>
            <person name="Abe I."/>
            <person name="Matsunaga S."/>
            <person name="Kalinowski J."/>
            <person name="Takeyama H."/>
            <person name="Piel J."/>
        </authorList>
    </citation>
    <scope>NUCLEOTIDE SEQUENCE [LARGE SCALE GENOMIC DNA]</scope>
    <source>
        <strain evidence="4">TSY2</strain>
    </source>
</reference>
<dbReference type="Proteomes" id="UP000019140">
    <property type="component" value="Unassembled WGS sequence"/>
</dbReference>
<keyword evidence="1" id="KW-0560">Oxidoreductase</keyword>
<dbReference type="PANTHER" id="PTHR40279">
    <property type="entry name" value="PQQC-LIKE PROTEIN"/>
    <property type="match status" value="1"/>
</dbReference>
<dbReference type="Pfam" id="PF03070">
    <property type="entry name" value="TENA_THI-4"/>
    <property type="match status" value="1"/>
</dbReference>
<comment type="caution">
    <text evidence="3">The sequence shown here is derived from an EMBL/GenBank/DDBJ whole genome shotgun (WGS) entry which is preliminary data.</text>
</comment>
<dbReference type="GO" id="GO:0016491">
    <property type="term" value="F:oxidoreductase activity"/>
    <property type="evidence" value="ECO:0007669"/>
    <property type="project" value="UniProtKB-KW"/>
</dbReference>
<dbReference type="PANTHER" id="PTHR40279:SF3">
    <property type="entry name" value="4-AMINOBENZOATE SYNTHASE"/>
    <property type="match status" value="1"/>
</dbReference>
<evidence type="ECO:0000313" key="4">
    <source>
        <dbReference type="Proteomes" id="UP000019140"/>
    </source>
</evidence>
<keyword evidence="4" id="KW-1185">Reference proteome</keyword>
<evidence type="ECO:0000313" key="3">
    <source>
        <dbReference type="EMBL" id="ETW91933.1"/>
    </source>
</evidence>